<dbReference type="RefSeq" id="WP_046501965.1">
    <property type="nucleotide sequence ID" value="NZ_LANI01000001.1"/>
</dbReference>
<proteinExistence type="predicted"/>
<organism evidence="1 2">
    <name type="scientific">Kiloniella litopenaei</name>
    <dbReference type="NCBI Taxonomy" id="1549748"/>
    <lineage>
        <taxon>Bacteria</taxon>
        <taxon>Pseudomonadati</taxon>
        <taxon>Pseudomonadota</taxon>
        <taxon>Alphaproteobacteria</taxon>
        <taxon>Rhodospirillales</taxon>
        <taxon>Kiloniellaceae</taxon>
        <taxon>Kiloniella</taxon>
    </lineage>
</organism>
<keyword evidence="2" id="KW-1185">Reference proteome</keyword>
<reference evidence="1 2" key="1">
    <citation type="submission" date="2015-03" db="EMBL/GenBank/DDBJ databases">
        <title>Genome sequence of Kiloniella sp. P1-1, isolated from the gut microflora of Pacific white shrimp, Penaeus vannamei.</title>
        <authorList>
            <person name="Shao Z."/>
            <person name="Wang L."/>
            <person name="Li X."/>
        </authorList>
    </citation>
    <scope>NUCLEOTIDE SEQUENCE [LARGE SCALE GENOMIC DNA]</scope>
    <source>
        <strain evidence="1 2">P1-1</strain>
    </source>
</reference>
<dbReference type="Proteomes" id="UP000034491">
    <property type="component" value="Unassembled WGS sequence"/>
</dbReference>
<comment type="caution">
    <text evidence="1">The sequence shown here is derived from an EMBL/GenBank/DDBJ whole genome shotgun (WGS) entry which is preliminary data.</text>
</comment>
<evidence type="ECO:0000313" key="1">
    <source>
        <dbReference type="EMBL" id="KKJ78769.1"/>
    </source>
</evidence>
<dbReference type="EMBL" id="LANI01000001">
    <property type="protein sequence ID" value="KKJ78769.1"/>
    <property type="molecule type" value="Genomic_DNA"/>
</dbReference>
<dbReference type="STRING" id="1549748.WH95_01495"/>
<evidence type="ECO:0000313" key="2">
    <source>
        <dbReference type="Proteomes" id="UP000034491"/>
    </source>
</evidence>
<dbReference type="AlphaFoldDB" id="A0A0M2REA6"/>
<gene>
    <name evidence="1" type="ORF">WH95_01495</name>
</gene>
<accession>A0A0M2REA6</accession>
<sequence>MKRNSIHQRFLFFFIVFILFGSGLGISLTKASPFENRFCVVPIKNGTPTITDDYRTSTMTSTKLDIEHHPTALFSVIRRDSIWEINKSREWVLFDHELLQEIERETRREPLREPWGDRSISIVRQGLISNSIIIFQQNLNNPIIINKTGLDRDRQFSGPFFLPSRKESLVISDGIPFVVGDTSLEKWPLYDVLAIPRIDHVYDEPALGGLVISSEGRGLFLYSQKGMEELGYIQDERIGDFKKLSGFQNAVAFKGSNNFYAKHSWSLLKRDNVTDRIVVSDITQDNDNKMYFYLDQFQQIVRYNPDLKEYKYKWQRLTPDGFENISGLKFLGPPAQERPLNRGFKSAPYMNMAIFEDENGFFIYDGEQITEAKAPEELLSDRYLRVVPMPETEKVLVVSAKTGLFQLARDGSVSEIDWDFDIDGAYDLKFINWPVAGVDLILSKEGLYVLDQNLELSPVVGGNYMGRPNVQSFVGSHPVLGDVILSTSKGLFAVVDKEIDGTAACDRREKIRKKIKDVKVCLLPVKGTDREVIGSYISSIKTAPDGKGIVLGTEKGVFQFDEDNSLVGQQSNPEMLSYSLRSVPWSSDLIVDDKAFLGRDMELKPFHDGPAYYPYIIPSMKSVLLKDNYGSKAHALYKFTELGAEKTKPGLLDFFSWPLERTNIIARIPWKKSLLVNKTTRHNTLSANLRTPFLMNESGEMTPIKLNGYNSRSFEVYRKGWLIERMKTVLVFSDGWFRITEDLSWEAVEGLPDDVRILTTYDPGKGGVFLGTTKGVYLLNPDYRVSRLKGQNPETEIKDFSGNERGGEILAGGFSGLFYIDPTTLSIEPVVEDIYEIVGDVSQIQNVSFVGKAFVTGSNGDFVIDRNFGISRFSNFKDVKHMTIFPKTQKIYGAINRSHLPLLHEIQLDCGS</sequence>
<protein>
    <submittedName>
        <fullName evidence="1">Uncharacterized protein</fullName>
    </submittedName>
</protein>
<name>A0A0M2REA6_9PROT</name>